<keyword evidence="2" id="KW-1185">Reference proteome</keyword>
<evidence type="ECO:0000313" key="3">
    <source>
        <dbReference type="RefSeq" id="XP_050561596.1"/>
    </source>
</evidence>
<organism evidence="2 3">
    <name type="scientific">Spodoptera frugiperda</name>
    <name type="common">Fall armyworm</name>
    <dbReference type="NCBI Taxonomy" id="7108"/>
    <lineage>
        <taxon>Eukaryota</taxon>
        <taxon>Metazoa</taxon>
        <taxon>Ecdysozoa</taxon>
        <taxon>Arthropoda</taxon>
        <taxon>Hexapoda</taxon>
        <taxon>Insecta</taxon>
        <taxon>Pterygota</taxon>
        <taxon>Neoptera</taxon>
        <taxon>Endopterygota</taxon>
        <taxon>Lepidoptera</taxon>
        <taxon>Glossata</taxon>
        <taxon>Ditrysia</taxon>
        <taxon>Noctuoidea</taxon>
        <taxon>Noctuidae</taxon>
        <taxon>Amphipyrinae</taxon>
        <taxon>Spodoptera</taxon>
    </lineage>
</organism>
<feature type="transmembrane region" description="Helical" evidence="1">
    <location>
        <begin position="83"/>
        <end position="101"/>
    </location>
</feature>
<dbReference type="AlphaFoldDB" id="A0A9R0E948"/>
<dbReference type="RefSeq" id="XP_050561596.1">
    <property type="nucleotide sequence ID" value="XM_050705639.1"/>
</dbReference>
<proteinExistence type="predicted"/>
<accession>A0A9R0E948</accession>
<dbReference type="GeneID" id="126912626"/>
<protein>
    <submittedName>
        <fullName evidence="3">Uncharacterized protein LOC126912626</fullName>
    </submittedName>
</protein>
<dbReference type="OrthoDB" id="10056483at2759"/>
<dbReference type="Proteomes" id="UP000829999">
    <property type="component" value="Chromosome 27"/>
</dbReference>
<gene>
    <name evidence="3" type="primary">LOC126912626</name>
</gene>
<sequence length="203" mass="23928">MSFREHIMKICKRAFRNLGFVLRQTRNFTNIATVRVLYDALVRSHLEHSAVIWDPHEAKYTLMLERVQNKFTRHLYWKLYGVYPYYPLMYPTLFVLGMVGYNQLGVRRKFALVAYLVRLLRGLEHNPGVLRHLSLSVPDRYVWRRRRPPILAVPTARTNLLAKAPLTRAIRTINKLHNQIDIFTAPSSEFTKVLLFILSYDGE</sequence>
<evidence type="ECO:0000256" key="1">
    <source>
        <dbReference type="SAM" id="Phobius"/>
    </source>
</evidence>
<name>A0A9R0E948_SPOFR</name>
<keyword evidence="1" id="KW-1133">Transmembrane helix</keyword>
<reference evidence="3" key="1">
    <citation type="submission" date="2025-08" db="UniProtKB">
        <authorList>
            <consortium name="RefSeq"/>
        </authorList>
    </citation>
    <scope>IDENTIFICATION</scope>
    <source>
        <tissue evidence="3">Whole larval tissue</tissue>
    </source>
</reference>
<keyword evidence="1" id="KW-0812">Transmembrane</keyword>
<keyword evidence="1" id="KW-0472">Membrane</keyword>
<evidence type="ECO:0000313" key="2">
    <source>
        <dbReference type="Proteomes" id="UP000829999"/>
    </source>
</evidence>